<dbReference type="PANTHER" id="PTHR33392">
    <property type="entry name" value="POLYISOPRENYL-TEICHOIC ACID--PEPTIDOGLYCAN TEICHOIC ACID TRANSFERASE TAGU"/>
    <property type="match status" value="1"/>
</dbReference>
<sequence length="454" mass="48630">MNSPAAPAGSDRVRDVFDHVPAAGRPARGPGLNILIAGIDRREGLSKKTRDRLHVNGQQCDCTDVLMLLHVSADRDRVSVVGIPRDSYVRFASHRDHGKGVGKVTERSSRHQGKINGAYAHGGPALTVRTVEQATGVRVDHYAETGFAGFEKAVNRLRGAKVCTSKDLADANSGLRLPKGTHILNGDDTLRFVRARHVEPPGDLGRMRRQQRVLGELLGALTSGRAGGSPLEVVRAAAELNGAVRWDKGFTMGRLGQLAGELRGLTARQTEFATVPVADFDHRVPEWGSTLLWDGPRARALFADLREDRRVTGNPATGPQPGATPVSYRPEEITVRVEGSGPAALRIAQDLSDNGFKVLNQRRAAVSGPSGGRTEITYDSHWERKSGTLAAAMPGAVRRPAKVAGEKHSEVFTVRPGTEGTKVADVVYDRSSVEGAPVRGDTFGCDGPGRPSTD</sequence>
<evidence type="ECO:0000313" key="3">
    <source>
        <dbReference type="EMBL" id="OEV07056.1"/>
    </source>
</evidence>
<dbReference type="InterPro" id="IPR004474">
    <property type="entry name" value="LytR_CpsA_psr"/>
</dbReference>
<dbReference type="NCBIfam" id="TIGR00350">
    <property type="entry name" value="lytR_cpsA_psr"/>
    <property type="match status" value="1"/>
</dbReference>
<comment type="similarity">
    <text evidence="1">Belongs to the LytR/CpsA/Psr (LCP) family.</text>
</comment>
<comment type="caution">
    <text evidence="3">The sequence shown here is derived from an EMBL/GenBank/DDBJ whole genome shotgun (WGS) entry which is preliminary data.</text>
</comment>
<proteinExistence type="inferred from homology"/>
<reference evidence="3 4" key="1">
    <citation type="journal article" date="2016" name="Front. Microbiol.">
        <title>Comparative Genomics Analysis of Streptomyces Species Reveals Their Adaptation to the Marine Environment and Their Diversity at the Genomic Level.</title>
        <authorList>
            <person name="Tian X."/>
            <person name="Zhang Z."/>
            <person name="Yang T."/>
            <person name="Chen M."/>
            <person name="Li J."/>
            <person name="Chen F."/>
            <person name="Yang J."/>
            <person name="Li W."/>
            <person name="Zhang B."/>
            <person name="Zhang Z."/>
            <person name="Wu J."/>
            <person name="Zhang C."/>
            <person name="Long L."/>
            <person name="Xiao J."/>
        </authorList>
    </citation>
    <scope>NUCLEOTIDE SEQUENCE [LARGE SCALE GENOMIC DNA]</scope>
    <source>
        <strain evidence="3 4">SCSIO 10429</strain>
    </source>
</reference>
<accession>A0A1E7KT05</accession>
<dbReference type="EMBL" id="LJGW01000560">
    <property type="protein sequence ID" value="OEV07056.1"/>
    <property type="molecule type" value="Genomic_DNA"/>
</dbReference>
<dbReference type="InterPro" id="IPR050922">
    <property type="entry name" value="LytR/CpsA/Psr_CW_biosynth"/>
</dbReference>
<organism evidence="3 4">
    <name type="scientific">Streptomyces nanshensis</name>
    <dbReference type="NCBI Taxonomy" id="518642"/>
    <lineage>
        <taxon>Bacteria</taxon>
        <taxon>Bacillati</taxon>
        <taxon>Actinomycetota</taxon>
        <taxon>Actinomycetes</taxon>
        <taxon>Kitasatosporales</taxon>
        <taxon>Streptomycetaceae</taxon>
        <taxon>Streptomyces</taxon>
    </lineage>
</organism>
<dbReference type="Pfam" id="PF03816">
    <property type="entry name" value="LytR_cpsA_psr"/>
    <property type="match status" value="1"/>
</dbReference>
<evidence type="ECO:0000313" key="4">
    <source>
        <dbReference type="Proteomes" id="UP000176005"/>
    </source>
</evidence>
<evidence type="ECO:0000259" key="2">
    <source>
        <dbReference type="Pfam" id="PF03816"/>
    </source>
</evidence>
<evidence type="ECO:0000256" key="1">
    <source>
        <dbReference type="ARBA" id="ARBA00006068"/>
    </source>
</evidence>
<dbReference type="AlphaFoldDB" id="A0A1E7KT05"/>
<dbReference type="Proteomes" id="UP000176005">
    <property type="component" value="Unassembled WGS sequence"/>
</dbReference>
<dbReference type="Gene3D" id="3.40.630.190">
    <property type="entry name" value="LCP protein"/>
    <property type="match status" value="1"/>
</dbReference>
<name>A0A1E7KT05_9ACTN</name>
<dbReference type="PATRIC" id="fig|518642.10.peg.671"/>
<dbReference type="PANTHER" id="PTHR33392:SF6">
    <property type="entry name" value="POLYISOPRENYL-TEICHOIC ACID--PEPTIDOGLYCAN TEICHOIC ACID TRANSFERASE TAGU"/>
    <property type="match status" value="1"/>
</dbReference>
<feature type="domain" description="Cell envelope-related transcriptional attenuator" evidence="2">
    <location>
        <begin position="63"/>
        <end position="219"/>
    </location>
</feature>
<protein>
    <recommendedName>
        <fullName evidence="2">Cell envelope-related transcriptional attenuator domain-containing protein</fullName>
    </recommendedName>
</protein>
<gene>
    <name evidence="3" type="ORF">AN218_29680</name>
</gene>
<keyword evidence="4" id="KW-1185">Reference proteome</keyword>